<feature type="domain" description="N-acetyltransferase" evidence="3">
    <location>
        <begin position="156"/>
        <end position="288"/>
    </location>
</feature>
<evidence type="ECO:0000256" key="2">
    <source>
        <dbReference type="ARBA" id="ARBA00023315"/>
    </source>
</evidence>
<reference evidence="5" key="1">
    <citation type="journal article" date="2019" name="Int. J. Syst. Evol. Microbiol.">
        <title>The Global Catalogue of Microorganisms (GCM) 10K type strain sequencing project: providing services to taxonomists for standard genome sequencing and annotation.</title>
        <authorList>
            <consortium name="The Broad Institute Genomics Platform"/>
            <consortium name="The Broad Institute Genome Sequencing Center for Infectious Disease"/>
            <person name="Wu L."/>
            <person name="Ma J."/>
        </authorList>
    </citation>
    <scope>NUCLEOTIDE SEQUENCE [LARGE SCALE GENOMIC DNA]</scope>
    <source>
        <strain evidence="5">CGMCC 1.16275</strain>
    </source>
</reference>
<evidence type="ECO:0000313" key="4">
    <source>
        <dbReference type="EMBL" id="MFC7333929.1"/>
    </source>
</evidence>
<dbReference type="GO" id="GO:0016746">
    <property type="term" value="F:acyltransferase activity"/>
    <property type="evidence" value="ECO:0007669"/>
    <property type="project" value="UniProtKB-KW"/>
</dbReference>
<dbReference type="InterPro" id="IPR050680">
    <property type="entry name" value="YpeA/RimI_acetyltransf"/>
</dbReference>
<dbReference type="EC" id="2.3.1.-" evidence="4"/>
<feature type="domain" description="N-acetyltransferase" evidence="3">
    <location>
        <begin position="9"/>
        <end position="155"/>
    </location>
</feature>
<name>A0ABW2KV59_9PROT</name>
<dbReference type="InterPro" id="IPR000182">
    <property type="entry name" value="GNAT_dom"/>
</dbReference>
<keyword evidence="1 4" id="KW-0808">Transferase</keyword>
<evidence type="ECO:0000256" key="1">
    <source>
        <dbReference type="ARBA" id="ARBA00022679"/>
    </source>
</evidence>
<dbReference type="InterPro" id="IPR016181">
    <property type="entry name" value="Acyl_CoA_acyltransferase"/>
</dbReference>
<evidence type="ECO:0000259" key="3">
    <source>
        <dbReference type="PROSITE" id="PS51186"/>
    </source>
</evidence>
<protein>
    <submittedName>
        <fullName evidence="4">GNAT family N-acetyltransferase</fullName>
        <ecNumber evidence="4">2.3.1.-</ecNumber>
    </submittedName>
</protein>
<proteinExistence type="predicted"/>
<dbReference type="SUPFAM" id="SSF55729">
    <property type="entry name" value="Acyl-CoA N-acyltransferases (Nat)"/>
    <property type="match status" value="2"/>
</dbReference>
<dbReference type="RefSeq" id="WP_377359329.1">
    <property type="nucleotide sequence ID" value="NZ_JBHTCM010000010.1"/>
</dbReference>
<organism evidence="4 5">
    <name type="scientific">Rhodocista pekingensis</name>
    <dbReference type="NCBI Taxonomy" id="201185"/>
    <lineage>
        <taxon>Bacteria</taxon>
        <taxon>Pseudomonadati</taxon>
        <taxon>Pseudomonadota</taxon>
        <taxon>Alphaproteobacteria</taxon>
        <taxon>Rhodospirillales</taxon>
        <taxon>Azospirillaceae</taxon>
        <taxon>Rhodocista</taxon>
    </lineage>
</organism>
<keyword evidence="2 4" id="KW-0012">Acyltransferase</keyword>
<dbReference type="Proteomes" id="UP001596456">
    <property type="component" value="Unassembled WGS sequence"/>
</dbReference>
<dbReference type="PANTHER" id="PTHR43420">
    <property type="entry name" value="ACETYLTRANSFERASE"/>
    <property type="match status" value="1"/>
</dbReference>
<dbReference type="Gene3D" id="3.40.630.30">
    <property type="match status" value="2"/>
</dbReference>
<dbReference type="Pfam" id="PF00583">
    <property type="entry name" value="Acetyltransf_1"/>
    <property type="match status" value="2"/>
</dbReference>
<dbReference type="EMBL" id="JBHTCM010000010">
    <property type="protein sequence ID" value="MFC7333929.1"/>
    <property type="molecule type" value="Genomic_DNA"/>
</dbReference>
<dbReference type="PANTHER" id="PTHR43420:SF47">
    <property type="entry name" value="N-ACETYLTRANSFERASE DOMAIN-CONTAINING PROTEIN"/>
    <property type="match status" value="1"/>
</dbReference>
<gene>
    <name evidence="4" type="ORF">ACFQPS_12215</name>
</gene>
<comment type="caution">
    <text evidence="4">The sequence shown here is derived from an EMBL/GenBank/DDBJ whole genome shotgun (WGS) entry which is preliminary data.</text>
</comment>
<accession>A0ABW2KV59</accession>
<evidence type="ECO:0000313" key="5">
    <source>
        <dbReference type="Proteomes" id="UP001596456"/>
    </source>
</evidence>
<sequence length="288" mass="31412">MDVTALPRRPVADCTAAEVAAALNAGFEGYLVPVRMDAQGYERRFRGEDLDPFSSYLFGPPGRPAGVMLVARRGWTSRIASLGVAADWRGRGLGRHALELAAAEARMRGDHALLLEVFEQNSRALALYERLGFRRLRRLYGHRREPARPEAVAAAAALRPADPLALSRAVLRAGEGADLPWMLQPETLAKAAHPFRAVALAGEPVGQAPLALLRDPGTEAMLLTALFVPPDRRRQGLGRRLLDALAAAYPGRPWLIPQIVPEGPLDAFLLAAGWTRQALNQFDMRLDL</sequence>
<dbReference type="PROSITE" id="PS51186">
    <property type="entry name" value="GNAT"/>
    <property type="match status" value="2"/>
</dbReference>
<keyword evidence="5" id="KW-1185">Reference proteome</keyword>